<dbReference type="PaxDb" id="100226-SCO0008"/>
<evidence type="ECO:0000313" key="4">
    <source>
        <dbReference type="Proteomes" id="UP000001973"/>
    </source>
</evidence>
<dbReference type="STRING" id="100226.gene:17757603"/>
<protein>
    <submittedName>
        <fullName evidence="2">Uncharacterized protein</fullName>
    </submittedName>
</protein>
<evidence type="ECO:0000313" key="3">
    <source>
        <dbReference type="EMBL" id="CAC03657.1"/>
    </source>
</evidence>
<keyword evidence="4" id="KW-1185">Reference proteome</keyword>
<dbReference type="Proteomes" id="UP000001973">
    <property type="component" value="Chromosome"/>
</dbReference>
<gene>
    <name evidence="2" type="ordered locus">SCO0008</name>
    <name evidence="3" type="ordered locus">SCO7839</name>
    <name evidence="3" type="ORF">SC8E7.36</name>
    <name evidence="2" type="ORF">SCJ30.03c</name>
</gene>
<dbReference type="EMBL" id="AL939104">
    <property type="protein sequence ID" value="CAB53298.1"/>
    <property type="molecule type" value="Genomic_DNA"/>
</dbReference>
<dbReference type="HOGENOM" id="CLU_2095413_0_0_11"/>
<feature type="compositionally biased region" description="Gly residues" evidence="1">
    <location>
        <begin position="62"/>
        <end position="75"/>
    </location>
</feature>
<dbReference type="KEGG" id="sco:SCO0008"/>
<feature type="region of interest" description="Disordered" evidence="1">
    <location>
        <begin position="60"/>
        <end position="83"/>
    </location>
</feature>
<evidence type="ECO:0000256" key="1">
    <source>
        <dbReference type="SAM" id="MobiDB-lite"/>
    </source>
</evidence>
<sequence>MACVGEEDAEWVVRVACQAGQSEAVGDEGEGLAGVAVWPVREGGECAGEGDGFRVDHQVAGHQGGGGAARGGQAGVGRAEPGQAGVPAVGEMLLVVVPAGGDSARGGPGGEGAWVP</sequence>
<dbReference type="KEGG" id="sco:SCO7839"/>
<dbReference type="EMBL" id="AL939132">
    <property type="protein sequence ID" value="CAC03657.1"/>
    <property type="molecule type" value="Genomic_DNA"/>
</dbReference>
<evidence type="ECO:0000313" key="2">
    <source>
        <dbReference type="EMBL" id="CAB53298.1"/>
    </source>
</evidence>
<dbReference type="AlphaFoldDB" id="Q9S1Y6"/>
<reference evidence="2 4" key="1">
    <citation type="journal article" date="2002" name="Nature">
        <title>Complete genome sequence of the model actinomycete Streptomyces coelicolor A3(2).</title>
        <authorList>
            <person name="Bentley S.D."/>
            <person name="Chater K.F."/>
            <person name="Cerdeno-Tarraga A.M."/>
            <person name="Challis G.L."/>
            <person name="Thomson N.R."/>
            <person name="James K.D."/>
            <person name="Harris D.E."/>
            <person name="Quail M.A."/>
            <person name="Kieser H."/>
            <person name="Harper D."/>
            <person name="Bateman A."/>
            <person name="Brown S."/>
            <person name="Chandra G."/>
            <person name="Chen C.W."/>
            <person name="Collins M."/>
            <person name="Cronin A."/>
            <person name="Fraser A."/>
            <person name="Goble A."/>
            <person name="Hidalgo J."/>
            <person name="Hornsby T."/>
            <person name="Howarth S."/>
            <person name="Huang C.H."/>
            <person name="Kieser T."/>
            <person name="Larke L."/>
            <person name="Murphy L."/>
            <person name="Oliver K."/>
            <person name="O'Neil S."/>
            <person name="Rabbinowitsch E."/>
            <person name="Rajandream M.A."/>
            <person name="Rutherford K."/>
            <person name="Rutter S."/>
            <person name="Seeger K."/>
            <person name="Saunders D."/>
            <person name="Sharp S."/>
            <person name="Squares R."/>
            <person name="Squares S."/>
            <person name="Taylor K."/>
            <person name="Warren T."/>
            <person name="Wietzorrek A."/>
            <person name="Woodward J."/>
            <person name="Barrell B.G."/>
            <person name="Parkhill J."/>
            <person name="Hopwood D.A."/>
        </authorList>
    </citation>
    <scope>NUCLEOTIDE SEQUENCE [LARGE SCALE GENOMIC DNA]</scope>
    <source>
        <strain evidence="2">A3</strain>
        <strain evidence="4">ATCC BAA-471 / A3(2) / M145</strain>
    </source>
</reference>
<accession>Q9S1Y6</accession>
<dbReference type="PIR" id="T37070">
    <property type="entry name" value="T37070"/>
</dbReference>
<dbReference type="OrthoDB" id="4346139at2"/>
<proteinExistence type="predicted"/>
<organism evidence="2 4">
    <name type="scientific">Streptomyces coelicolor (strain ATCC BAA-471 / A3(2) / M145)</name>
    <dbReference type="NCBI Taxonomy" id="100226"/>
    <lineage>
        <taxon>Bacteria</taxon>
        <taxon>Bacillati</taxon>
        <taxon>Actinomycetota</taxon>
        <taxon>Actinomycetes</taxon>
        <taxon>Kitasatosporales</taxon>
        <taxon>Streptomycetaceae</taxon>
        <taxon>Streptomyces</taxon>
        <taxon>Streptomyces albidoflavus group</taxon>
    </lineage>
</organism>
<name>Q9S1Y6_STRCO</name>